<evidence type="ECO:0000256" key="1">
    <source>
        <dbReference type="SAM" id="Phobius"/>
    </source>
</evidence>
<protein>
    <submittedName>
        <fullName evidence="2">Uncharacterized protein</fullName>
    </submittedName>
</protein>
<dbReference type="AlphaFoldDB" id="A0A0F9N7P4"/>
<proteinExistence type="predicted"/>
<feature type="transmembrane region" description="Helical" evidence="1">
    <location>
        <begin position="7"/>
        <end position="25"/>
    </location>
</feature>
<reference evidence="2" key="1">
    <citation type="journal article" date="2015" name="Nature">
        <title>Complex archaea that bridge the gap between prokaryotes and eukaryotes.</title>
        <authorList>
            <person name="Spang A."/>
            <person name="Saw J.H."/>
            <person name="Jorgensen S.L."/>
            <person name="Zaremba-Niedzwiedzka K."/>
            <person name="Martijn J."/>
            <person name="Lind A.E."/>
            <person name="van Eijk R."/>
            <person name="Schleper C."/>
            <person name="Guy L."/>
            <person name="Ettema T.J."/>
        </authorList>
    </citation>
    <scope>NUCLEOTIDE SEQUENCE</scope>
</reference>
<dbReference type="PROSITE" id="PS51257">
    <property type="entry name" value="PROKAR_LIPOPROTEIN"/>
    <property type="match status" value="1"/>
</dbReference>
<accession>A0A0F9N7P4</accession>
<keyword evidence="1" id="KW-1133">Transmembrane helix</keyword>
<gene>
    <name evidence="2" type="ORF">LCGC14_0984120</name>
</gene>
<keyword evidence="1" id="KW-0472">Membrane</keyword>
<evidence type="ECO:0000313" key="2">
    <source>
        <dbReference type="EMBL" id="KKN15625.1"/>
    </source>
</evidence>
<comment type="caution">
    <text evidence="2">The sequence shown here is derived from an EMBL/GenBank/DDBJ whole genome shotgun (WGS) entry which is preliminary data.</text>
</comment>
<keyword evidence="1" id="KW-0812">Transmembrane</keyword>
<sequence>MFDWIKNHITLLFIIIVVVGTGFLMQGCPPRVPSLIDDDTEVTRQELQLELDTIIQTAEFRMMDLDKQDQFRAIILQNALILVQGQPLNPIGILIGIAALYGVAQTASKVKTVVKETRVKRKENNG</sequence>
<organism evidence="2">
    <name type="scientific">marine sediment metagenome</name>
    <dbReference type="NCBI Taxonomy" id="412755"/>
    <lineage>
        <taxon>unclassified sequences</taxon>
        <taxon>metagenomes</taxon>
        <taxon>ecological metagenomes</taxon>
    </lineage>
</organism>
<name>A0A0F9N7P4_9ZZZZ</name>
<dbReference type="EMBL" id="LAZR01003694">
    <property type="protein sequence ID" value="KKN15625.1"/>
    <property type="molecule type" value="Genomic_DNA"/>
</dbReference>